<proteinExistence type="predicted"/>
<name>A0A645FJ58_9ZZZZ</name>
<accession>A0A645FJ58</accession>
<comment type="caution">
    <text evidence="1">The sequence shown here is derived from an EMBL/GenBank/DDBJ whole genome shotgun (WGS) entry which is preliminary data.</text>
</comment>
<protein>
    <submittedName>
        <fullName evidence="1">Uncharacterized protein</fullName>
    </submittedName>
</protein>
<reference evidence="1" key="1">
    <citation type="submission" date="2019-08" db="EMBL/GenBank/DDBJ databases">
        <authorList>
            <person name="Kucharzyk K."/>
            <person name="Murdoch R.W."/>
            <person name="Higgins S."/>
            <person name="Loffler F."/>
        </authorList>
    </citation>
    <scope>NUCLEOTIDE SEQUENCE</scope>
</reference>
<dbReference type="AlphaFoldDB" id="A0A645FJ58"/>
<gene>
    <name evidence="1" type="ORF">SDC9_161734</name>
</gene>
<dbReference type="EMBL" id="VSSQ01061039">
    <property type="protein sequence ID" value="MPN14407.1"/>
    <property type="molecule type" value="Genomic_DNA"/>
</dbReference>
<organism evidence="1">
    <name type="scientific">bioreactor metagenome</name>
    <dbReference type="NCBI Taxonomy" id="1076179"/>
    <lineage>
        <taxon>unclassified sequences</taxon>
        <taxon>metagenomes</taxon>
        <taxon>ecological metagenomes</taxon>
    </lineage>
</organism>
<evidence type="ECO:0000313" key="1">
    <source>
        <dbReference type="EMBL" id="MPN14407.1"/>
    </source>
</evidence>
<sequence>MQSASRSFGPLPFNVSIATSTSRALPTATPKGWLMSEMIAIVLRPARLPILTIAWASALASSSVFMKAPAPVFTSSTIASAPAAIFLHMIELAISGNEFTVPVTSRSAYNFLSAGQRLPDCPMTATLLSFTMDANVASSISTWKPGIDSSLSSVPPVCPNPRPLIFATGTPQLATNGAKTSVVVSPTPPVECLSTLIPSMAERSI</sequence>